<gene>
    <name evidence="2" type="ORF">C474_17729</name>
</gene>
<dbReference type="Proteomes" id="UP000011513">
    <property type="component" value="Unassembled WGS sequence"/>
</dbReference>
<feature type="region of interest" description="Disordered" evidence="1">
    <location>
        <begin position="390"/>
        <end position="417"/>
    </location>
</feature>
<dbReference type="InParanoid" id="M0CVG3"/>
<organism evidence="2 3">
    <name type="scientific">Halogeometricum pallidum JCM 14848</name>
    <dbReference type="NCBI Taxonomy" id="1227487"/>
    <lineage>
        <taxon>Archaea</taxon>
        <taxon>Methanobacteriati</taxon>
        <taxon>Methanobacteriota</taxon>
        <taxon>Stenosarchaea group</taxon>
        <taxon>Halobacteria</taxon>
        <taxon>Halobacteriales</taxon>
        <taxon>Haloferacaceae</taxon>
        <taxon>Halogeometricum</taxon>
    </lineage>
</organism>
<evidence type="ECO:0000256" key="1">
    <source>
        <dbReference type="SAM" id="MobiDB-lite"/>
    </source>
</evidence>
<feature type="region of interest" description="Disordered" evidence="1">
    <location>
        <begin position="1029"/>
        <end position="1052"/>
    </location>
</feature>
<feature type="region of interest" description="Disordered" evidence="1">
    <location>
        <begin position="303"/>
        <end position="338"/>
    </location>
</feature>
<evidence type="ECO:0000313" key="2">
    <source>
        <dbReference type="EMBL" id="ELZ27210.1"/>
    </source>
</evidence>
<dbReference type="EMBL" id="AOIV01000041">
    <property type="protein sequence ID" value="ELZ27210.1"/>
    <property type="molecule type" value="Genomic_DNA"/>
</dbReference>
<dbReference type="Pfam" id="PF23957">
    <property type="entry name" value="DUF7286"/>
    <property type="match status" value="1"/>
</dbReference>
<accession>M0CVG3</accession>
<feature type="region of interest" description="Disordered" evidence="1">
    <location>
        <begin position="1"/>
        <end position="23"/>
    </location>
</feature>
<proteinExistence type="predicted"/>
<dbReference type="InterPro" id="IPR055710">
    <property type="entry name" value="DUF7286"/>
</dbReference>
<comment type="caution">
    <text evidence="2">The sequence shown here is derived from an EMBL/GenBank/DDBJ whole genome shotgun (WGS) entry which is preliminary data.</text>
</comment>
<dbReference type="eggNOG" id="arCOG02945">
    <property type="taxonomic scope" value="Archaea"/>
</dbReference>
<evidence type="ECO:0000313" key="3">
    <source>
        <dbReference type="Proteomes" id="UP000011513"/>
    </source>
</evidence>
<feature type="compositionally biased region" description="Low complexity" evidence="1">
    <location>
        <begin position="1029"/>
        <end position="1040"/>
    </location>
</feature>
<name>M0CVG3_HALPD</name>
<dbReference type="PATRIC" id="fig|1227487.5.peg.3515"/>
<reference evidence="2 3" key="1">
    <citation type="journal article" date="2014" name="PLoS Genet.">
        <title>Phylogenetically driven sequencing of extremely halophilic archaea reveals strategies for static and dynamic osmo-response.</title>
        <authorList>
            <person name="Becker E.A."/>
            <person name="Seitzer P.M."/>
            <person name="Tritt A."/>
            <person name="Larsen D."/>
            <person name="Krusor M."/>
            <person name="Yao A.I."/>
            <person name="Wu D."/>
            <person name="Madern D."/>
            <person name="Eisen J.A."/>
            <person name="Darling A.E."/>
            <person name="Facciotti M.T."/>
        </authorList>
    </citation>
    <scope>NUCLEOTIDE SEQUENCE [LARGE SCALE GENOMIC DNA]</scope>
    <source>
        <strain evidence="2 3">JCM 14848</strain>
    </source>
</reference>
<feature type="compositionally biased region" description="Pro residues" evidence="1">
    <location>
        <begin position="321"/>
        <end position="331"/>
    </location>
</feature>
<feature type="compositionally biased region" description="Basic residues" evidence="1">
    <location>
        <begin position="1"/>
        <end position="14"/>
    </location>
</feature>
<keyword evidence="3" id="KW-1185">Reference proteome</keyword>
<protein>
    <submittedName>
        <fullName evidence="2">Uncharacterized protein</fullName>
    </submittedName>
</protein>
<dbReference type="AlphaFoldDB" id="M0CVG3"/>
<sequence>MGRRSARERRRRDRRRADPGGRSLMRLADDERARVPFALVGVLLLVGSSTFAASLASPNAGVVDDSVDVAMDRADAETTAALRVAVREAARAAAADPVTTPANTTVGRALGRNRTFRNYLRLRIALSAREAVSTVEHRRGSAVARALLQPVPAVGLEPALRNVSVARADGGRSLTVVVRNVSLVAARDGRVVAERTVSRRVTVRVPVLALHDRTAEFQRRLNRSPVYAPGLKRRATAGLLAVAEARGLAQHAGAPVDNVLANRHVELSTNAGVLAAQRASFGRTDPDAARGVRAATLRTGLSDAFSTSAGGEATERIVGAAPPPNPSPPSSPLSTQTFSASVDGTADDAFLAVLGDGNEGGDGSPGDAPTLGRVLRDGYAADLTVVSAVTDADEGRKPAPNAPGAPDGSGEAGGWTLVDEDVDTDTSVFVLEDAAPPAVGIGERAFETTARRVVARHTVSRTWVRNGTQRTTTGRWTDDYRVRVAVVASLRSLPGPDRPVTPLFERGGALSGPNLAAVPRLASAELADSGGADAVARRTALDVGGDGDEDALVASTTHVGDRPDSLREWVYTDVARLRERVRNVSVEVTARDAATGHANAAADLAAAVRARRAELVDAPTEYDGVADRARAAAREAYVDRVLAALDERAAAAGGRNDRLREALASRGVDPDAVRAVLASSAVEDDRAVSADAATAAADADAFVPDGDPAYLSLSSVDGAAVDGVADDAAYTPLGAQNTNLFTLPYGDLADAVAGAVFGGDRVSLRTAGRALVAADRTLAVRPDSTLRDRRNALAEEVDRSLVAVRLRAAIAVRRETTLTREESADAVDAALARWEGPGARAVAASNGSLAAAVASEAGVESDAGRDRLATALRVELREATTAPGVRVSEAAVNGTASRTRTLAAELATEAASRGADRLTDRVLNGTLGSVPAGLPLSPTLNPWVATTNLWVIEARGAYARFAVSAGGGAVPTTYVRDGSVVRVDVDGDGSREVVGSNERIGFEVRTVAVAVVPPAGSGVGDIGGDAVEASPAWSGAAPGPRCDTPTGRCPPE</sequence>